<feature type="transmembrane region" description="Helical" evidence="2">
    <location>
        <begin position="300"/>
        <end position="316"/>
    </location>
</feature>
<feature type="transmembrane region" description="Helical" evidence="2">
    <location>
        <begin position="51"/>
        <end position="71"/>
    </location>
</feature>
<feature type="transmembrane region" description="Helical" evidence="2">
    <location>
        <begin position="83"/>
        <end position="102"/>
    </location>
</feature>
<evidence type="ECO:0000313" key="4">
    <source>
        <dbReference type="Proteomes" id="UP001162881"/>
    </source>
</evidence>
<feature type="region of interest" description="Disordered" evidence="1">
    <location>
        <begin position="196"/>
        <end position="222"/>
    </location>
</feature>
<dbReference type="Gene3D" id="1.20.1250.20">
    <property type="entry name" value="MFS general substrate transporter like domains"/>
    <property type="match status" value="2"/>
</dbReference>
<feature type="transmembrane region" description="Helical" evidence="2">
    <location>
        <begin position="138"/>
        <end position="159"/>
    </location>
</feature>
<feature type="transmembrane region" description="Helical" evidence="2">
    <location>
        <begin position="108"/>
        <end position="126"/>
    </location>
</feature>
<feature type="transmembrane region" description="Helical" evidence="2">
    <location>
        <begin position="384"/>
        <end position="402"/>
    </location>
</feature>
<reference evidence="3" key="1">
    <citation type="submission" date="2022-03" db="EMBL/GenBank/DDBJ databases">
        <title>Identification of a novel bacterium isolated from mangrove sediments.</title>
        <authorList>
            <person name="Pan X."/>
        </authorList>
    </citation>
    <scope>NUCLEOTIDE SEQUENCE</scope>
    <source>
        <strain evidence="3">B1949</strain>
    </source>
</reference>
<accession>A0ABT0BG66</accession>
<proteinExistence type="predicted"/>
<comment type="caution">
    <text evidence="3">The sequence shown here is derived from an EMBL/GenBank/DDBJ whole genome shotgun (WGS) entry which is preliminary data.</text>
</comment>
<dbReference type="Proteomes" id="UP001162881">
    <property type="component" value="Unassembled WGS sequence"/>
</dbReference>
<keyword evidence="2" id="KW-0812">Transmembrane</keyword>
<keyword evidence="2" id="KW-0472">Membrane</keyword>
<feature type="transmembrane region" description="Helical" evidence="2">
    <location>
        <begin position="12"/>
        <end position="31"/>
    </location>
</feature>
<feature type="transmembrane region" description="Helical" evidence="2">
    <location>
        <begin position="322"/>
        <end position="340"/>
    </location>
</feature>
<feature type="compositionally biased region" description="Basic and acidic residues" evidence="1">
    <location>
        <begin position="196"/>
        <end position="207"/>
    </location>
</feature>
<protein>
    <submittedName>
        <fullName evidence="3">MFS transporter</fullName>
    </submittedName>
</protein>
<feature type="transmembrane region" description="Helical" evidence="2">
    <location>
        <begin position="165"/>
        <end position="183"/>
    </location>
</feature>
<dbReference type="RefSeq" id="WP_244021919.1">
    <property type="nucleotide sequence ID" value="NZ_JALHLF010000061.1"/>
</dbReference>
<feature type="transmembrane region" description="Helical" evidence="2">
    <location>
        <begin position="268"/>
        <end position="288"/>
    </location>
</feature>
<keyword evidence="4" id="KW-1185">Reference proteome</keyword>
<evidence type="ECO:0000256" key="1">
    <source>
        <dbReference type="SAM" id="MobiDB-lite"/>
    </source>
</evidence>
<evidence type="ECO:0000256" key="2">
    <source>
        <dbReference type="SAM" id="Phobius"/>
    </source>
</evidence>
<dbReference type="SUPFAM" id="SSF103473">
    <property type="entry name" value="MFS general substrate transporter"/>
    <property type="match status" value="1"/>
</dbReference>
<feature type="transmembrane region" description="Helical" evidence="2">
    <location>
        <begin position="234"/>
        <end position="262"/>
    </location>
</feature>
<keyword evidence="2" id="KW-1133">Transmembrane helix</keyword>
<gene>
    <name evidence="3" type="ORF">MTR62_14000</name>
</gene>
<organism evidence="3 4">
    <name type="scientific">Novosphingobium organovorum</name>
    <dbReference type="NCBI Taxonomy" id="2930092"/>
    <lineage>
        <taxon>Bacteria</taxon>
        <taxon>Pseudomonadati</taxon>
        <taxon>Pseudomonadota</taxon>
        <taxon>Alphaproteobacteria</taxon>
        <taxon>Sphingomonadales</taxon>
        <taxon>Sphingomonadaceae</taxon>
        <taxon>Novosphingobium</taxon>
    </lineage>
</organism>
<dbReference type="InterPro" id="IPR036259">
    <property type="entry name" value="MFS_trans_sf"/>
</dbReference>
<evidence type="ECO:0000313" key="3">
    <source>
        <dbReference type="EMBL" id="MCJ2183796.1"/>
    </source>
</evidence>
<name>A0ABT0BG66_9SPHN</name>
<sequence>MRFYDRFHDSRLLAVAPAIVIAALAILQPGIDPVFLALLTKAHGLSPHLHGWIVSATQAGLAAGSLTNLVAGSRLAPRAAARLCTLCALLALGAAAATAWTASFAALLAVRALFGLAMGVLYTQAMTHAARHSPTASFALVLLLQLLLSTFVALGLPVIGTDRPALALALLALAPLGALALLARARDPLGVEEERGTLGLQDERDAPDASPHARAGQQAERTAQRFRESITPPVALLASALFCYVCASMIVWSLTGAMAIAARFPPHVLGTAVAVGSLAGAITSLAVLRERVRVDPRITALACGIAMLTPVLGARLANETLFIAAIVAFNVGNTAIFIRCSGFAARACRTSGALRFVSCANTAGMIAGPAIGSSATTLAGPQGPLYPAALALALGCLTLWAWHYRQRRQNLRLVASTSATAARAVERRQAA</sequence>
<feature type="transmembrane region" description="Helical" evidence="2">
    <location>
        <begin position="352"/>
        <end position="372"/>
    </location>
</feature>
<dbReference type="EMBL" id="JALHLF010000061">
    <property type="protein sequence ID" value="MCJ2183796.1"/>
    <property type="molecule type" value="Genomic_DNA"/>
</dbReference>